<dbReference type="InterPro" id="IPR000331">
    <property type="entry name" value="Rap/Ran_GAP_dom"/>
</dbReference>
<dbReference type="GO" id="GO:0051056">
    <property type="term" value="P:regulation of small GTPase mediated signal transduction"/>
    <property type="evidence" value="ECO:0007669"/>
    <property type="project" value="InterPro"/>
</dbReference>
<dbReference type="PRINTS" id="PR01431">
    <property type="entry name" value="TUBERIN"/>
</dbReference>
<feature type="compositionally biased region" description="Low complexity" evidence="3">
    <location>
        <begin position="1073"/>
        <end position="1085"/>
    </location>
</feature>
<feature type="domain" description="Rap-GAP" evidence="4">
    <location>
        <begin position="1563"/>
        <end position="1801"/>
    </location>
</feature>
<feature type="region of interest" description="Disordered" evidence="3">
    <location>
        <begin position="938"/>
        <end position="977"/>
    </location>
</feature>
<dbReference type="InterPro" id="IPR024584">
    <property type="entry name" value="Tuberin_N"/>
</dbReference>
<proteinExistence type="predicted"/>
<dbReference type="GO" id="GO:0005096">
    <property type="term" value="F:GTPase activator activity"/>
    <property type="evidence" value="ECO:0007669"/>
    <property type="project" value="UniProtKB-KW"/>
</dbReference>
<evidence type="ECO:0000256" key="3">
    <source>
        <dbReference type="SAM" id="MobiDB-lite"/>
    </source>
</evidence>
<feature type="region of interest" description="Disordered" evidence="3">
    <location>
        <begin position="1500"/>
        <end position="1523"/>
    </location>
</feature>
<dbReference type="Gene3D" id="3.40.50.11210">
    <property type="entry name" value="Rap/Ran-GAP"/>
    <property type="match status" value="1"/>
</dbReference>
<feature type="compositionally biased region" description="Low complexity" evidence="3">
    <location>
        <begin position="1300"/>
        <end position="1317"/>
    </location>
</feature>
<feature type="region of interest" description="Disordered" evidence="3">
    <location>
        <begin position="1801"/>
        <end position="1861"/>
    </location>
</feature>
<feature type="region of interest" description="Disordered" evidence="3">
    <location>
        <begin position="1272"/>
        <end position="1363"/>
    </location>
</feature>
<dbReference type="FunFam" id="3.40.50.11210:FF:000001">
    <property type="entry name" value="Ral GTPase-activating protein subunit alpha-1 isoform 1"/>
    <property type="match status" value="1"/>
</dbReference>
<dbReference type="GO" id="GO:0046627">
    <property type="term" value="P:negative regulation of insulin receptor signaling pathway"/>
    <property type="evidence" value="ECO:0007669"/>
    <property type="project" value="TreeGrafter"/>
</dbReference>
<keyword evidence="6" id="KW-1185">Reference proteome</keyword>
<keyword evidence="1" id="KW-0343">GTPase activation</keyword>
<dbReference type="PANTHER" id="PTHR10063">
    <property type="entry name" value="TUBERIN"/>
    <property type="match status" value="1"/>
</dbReference>
<feature type="compositionally biased region" description="Basic and acidic residues" evidence="3">
    <location>
        <begin position="1504"/>
        <end position="1515"/>
    </location>
</feature>
<organism evidence="5 6">
    <name type="scientific">Elysia crispata</name>
    <name type="common">lettuce slug</name>
    <dbReference type="NCBI Taxonomy" id="231223"/>
    <lineage>
        <taxon>Eukaryota</taxon>
        <taxon>Metazoa</taxon>
        <taxon>Spiralia</taxon>
        <taxon>Lophotrochozoa</taxon>
        <taxon>Mollusca</taxon>
        <taxon>Gastropoda</taxon>
        <taxon>Heterobranchia</taxon>
        <taxon>Euthyneura</taxon>
        <taxon>Panpulmonata</taxon>
        <taxon>Sacoglossa</taxon>
        <taxon>Placobranchoidea</taxon>
        <taxon>Plakobranchidae</taxon>
        <taxon>Elysia</taxon>
    </lineage>
</organism>
<dbReference type="PROSITE" id="PS50085">
    <property type="entry name" value="RAPGAP"/>
    <property type="match status" value="1"/>
</dbReference>
<dbReference type="SUPFAM" id="SSF111347">
    <property type="entry name" value="Rap/Ran-GAP"/>
    <property type="match status" value="1"/>
</dbReference>
<dbReference type="GO" id="GO:0051726">
    <property type="term" value="P:regulation of cell cycle"/>
    <property type="evidence" value="ECO:0007669"/>
    <property type="project" value="TreeGrafter"/>
</dbReference>
<evidence type="ECO:0000313" key="5">
    <source>
        <dbReference type="EMBL" id="KAK3711791.1"/>
    </source>
</evidence>
<dbReference type="Pfam" id="PF11864">
    <property type="entry name" value="DUF3384"/>
    <property type="match status" value="1"/>
</dbReference>
<dbReference type="PROSITE" id="PS50077">
    <property type="entry name" value="HEAT_REPEAT"/>
    <property type="match status" value="1"/>
</dbReference>
<feature type="compositionally biased region" description="Basic and acidic residues" evidence="3">
    <location>
        <begin position="1284"/>
        <end position="1299"/>
    </location>
</feature>
<dbReference type="GO" id="GO:0005634">
    <property type="term" value="C:nucleus"/>
    <property type="evidence" value="ECO:0007669"/>
    <property type="project" value="InterPro"/>
</dbReference>
<dbReference type="GO" id="GO:0051898">
    <property type="term" value="P:negative regulation of phosphatidylinositol 3-kinase/protein kinase B signal transduction"/>
    <property type="evidence" value="ECO:0007669"/>
    <property type="project" value="TreeGrafter"/>
</dbReference>
<reference evidence="5" key="1">
    <citation type="journal article" date="2023" name="G3 (Bethesda)">
        <title>A reference genome for the long-term kleptoplast-retaining sea slug Elysia crispata morphotype clarki.</title>
        <authorList>
            <person name="Eastman K.E."/>
            <person name="Pendleton A.L."/>
            <person name="Shaikh M.A."/>
            <person name="Suttiyut T."/>
            <person name="Ogas R."/>
            <person name="Tomko P."/>
            <person name="Gavelis G."/>
            <person name="Widhalm J.R."/>
            <person name="Wisecaver J.H."/>
        </authorList>
    </citation>
    <scope>NUCLEOTIDE SEQUENCE</scope>
    <source>
        <strain evidence="5">ECLA1</strain>
    </source>
</reference>
<dbReference type="InterPro" id="IPR003913">
    <property type="entry name" value="Tuberin"/>
</dbReference>
<dbReference type="InterPro" id="IPR016024">
    <property type="entry name" value="ARM-type_fold"/>
</dbReference>
<comment type="caution">
    <text evidence="5">The sequence shown here is derived from an EMBL/GenBank/DDBJ whole genome shotgun (WGS) entry which is preliminary data.</text>
</comment>
<dbReference type="GO" id="GO:0033596">
    <property type="term" value="C:TSC1-TSC2 complex"/>
    <property type="evidence" value="ECO:0007669"/>
    <property type="project" value="InterPro"/>
</dbReference>
<name>A0AAE0XTL5_9GAST</name>
<dbReference type="InterPro" id="IPR021133">
    <property type="entry name" value="HEAT_type_2"/>
</dbReference>
<feature type="region of interest" description="Disordered" evidence="3">
    <location>
        <begin position="1441"/>
        <end position="1482"/>
    </location>
</feature>
<dbReference type="Proteomes" id="UP001283361">
    <property type="component" value="Unassembled WGS sequence"/>
</dbReference>
<feature type="repeat" description="HEAT" evidence="2">
    <location>
        <begin position="494"/>
        <end position="532"/>
    </location>
</feature>
<evidence type="ECO:0000259" key="4">
    <source>
        <dbReference type="PROSITE" id="PS50085"/>
    </source>
</evidence>
<accession>A0AAE0XTL5</accession>
<evidence type="ECO:0000313" key="6">
    <source>
        <dbReference type="Proteomes" id="UP001283361"/>
    </source>
</evidence>
<dbReference type="Pfam" id="PF03542">
    <property type="entry name" value="Tuberin"/>
    <property type="match status" value="1"/>
</dbReference>
<evidence type="ECO:0000256" key="2">
    <source>
        <dbReference type="PROSITE-ProRule" id="PRU00103"/>
    </source>
</evidence>
<feature type="compositionally biased region" description="Basic and acidic residues" evidence="3">
    <location>
        <begin position="1112"/>
        <end position="1125"/>
    </location>
</feature>
<protein>
    <recommendedName>
        <fullName evidence="4">Rap-GAP domain-containing protein</fullName>
    </recommendedName>
</protein>
<gene>
    <name evidence="5" type="ORF">RRG08_036995</name>
</gene>
<dbReference type="SUPFAM" id="SSF48371">
    <property type="entry name" value="ARM repeat"/>
    <property type="match status" value="1"/>
</dbReference>
<dbReference type="Gene3D" id="1.25.10.10">
    <property type="entry name" value="Leucine-rich Repeat Variant"/>
    <property type="match status" value="1"/>
</dbReference>
<dbReference type="InterPro" id="IPR011989">
    <property type="entry name" value="ARM-like"/>
</dbReference>
<dbReference type="InterPro" id="IPR018515">
    <property type="entry name" value="Tuberin-type_domain"/>
</dbReference>
<dbReference type="PANTHER" id="PTHR10063:SF0">
    <property type="entry name" value="TUBERIN"/>
    <property type="match status" value="1"/>
</dbReference>
<dbReference type="EMBL" id="JAWDGP010007596">
    <property type="protein sequence ID" value="KAK3711791.1"/>
    <property type="molecule type" value="Genomic_DNA"/>
</dbReference>
<dbReference type="GO" id="GO:0032007">
    <property type="term" value="P:negative regulation of TOR signaling"/>
    <property type="evidence" value="ECO:0007669"/>
    <property type="project" value="InterPro"/>
</dbReference>
<sequence length="1861" mass="208823">MTSSGKHPPLKEKVQRLFGFARSSTPLAVPKTITKEVIFTSEILKEIGPESPANNRIRTIRELCEVVRHRHLEEHAVEALWLQIADLIQTKVALENRHLALHFLQCLLEGQLQFMSIMRGHFFRVIQNLTDPADISYRLELFKILSECGKNLLHFEDETGEFLLQWMPSVMEAGRIATLLPILLNVIKYNAAYLDEKVLSSLVQETCLIPNSKLAEDELKRCLDVMDAIICYSYLPSDSLYHFVAALCHTVDKEACSEHSWQLMKKLLGTYHGHSAIFTMLYMLQDKREPVDILLLRGAIFFTGMAIWGSRRVTSLKYTYNSVLPSFLHALSHENCIVAYEIVLNLQRLVSKFGKDLMYVTWETVLDILETLLKQIDKCDLDKRVAIETHQVITTMESLNSTRQFFGPAARLFKIVEMCANKRPTSSVCALIDYHQQFIHPGKDNWIKALYDLMDKYLKGHSRTEVRKKALDVLSLTLSINTHVYERELIENVVIPLFVNFENDPDPEVRCKAVELLLWLCEDCHSNDFFELIFIIEKIIQKPLKGTGSEQDKREDHGLTLHGDDSSLVDVHKAIMKGIDVFKIKLYTAPASHCQRLYELFTSHLELQYSHLYLGNTACSLRKAVFHLLLSLRADSRCRVGLADRKPGERHVFSPYCMCKRSEDLEALALKSPSVPGLNPSQIYAVLEYELTVKLILQCLDTEHDWTVLQTVLENLPRVLENKTLVLSADHQLIHNLCGKLCSMVTDRTADRSQKFINRPTNFTRSDFHTYVFPVLASMVTYHTFLDRTSMRDLVKCLEFGLVSKCAKICVTTLRICSLEMKELMMRMLPSVLLSLTKISATISMAIPVLAFLSSIVRVPKLYGNFVEDQYMSVFAIALPYTNPFKFSHYTVSLAHHVIGVWFIRCRLPFRKGFVKYIQRGLKSNVLQLFEENSQRNLSCHNQDSSDRGRSGSLNEGRRRRRYVSGKEGTRNDGQIPMDEKMSQFHKELTETCLDMMARYSFGNFNALPKRSPVAQFLLKDGQQGLWVVGNKVVTVTTSGGGTKSGNSGLCDNCLAGLQGRGGGQSEDSLGVPGPAATSSSSPGSRQGERRRHKSMAALGNRPQSKAQAMKTETKEGLPIRRSQDDMTLPSEPRGDIFGQDDVAVQTGSSLSKEGMDPLLIESSQRHADKTNRAFSADQCSCWCTSWAEVNIRGASGVVSWMMRIENEASGYVFDIDPSLPDITQLLAPFRCKTPDSDSLGKIDSGSLCEEEYETLHSQHFSAAEMALLQEECGTPDEQSSNENSEHHQERSREDEKTSDSPTSLRRISSSPSALSRSQERDVIAGPLDRRHSHNKESASTVHSKDPELSSKSETTSSCEVPQFEFDEEDVLSTSHMGQTAGGSVFEDSKTESTQKCASGGLVNKIEASNYTGPALRGRLEDCHLTSSMEMKKPVLQRRLSADQAGSKGRPEGLTFTTSHRRPICHPPVVNEEESSSSSYQDEVPDLIGVKRRGHTISVMTAPDAKHSDDLDSRFKNSSGNKDSKAGLNPSFVFLQLYHCHPLLQSHECPLKVPDTAKFKRSVAMLDHIYPYETHKIGVLYMGKRQASEERVLLSNEFGSPRYTEFIHGLGQMISLEEAERDKLYLGGLNYPDDGKFAVAWQDESLRVIFHIATLMPTRAGDTRFNNKKSHIGNDFVTIVYNDSCEEYRSDTISGQFNFVSIVIRPLDYESNAVTLITKEAEIKAQISADIADILGHTHTKIISDANLPLLVRQIAIHCNLASMVLQRQNFTSGSPEVFASNWLERLRQIKLLRRRILEHQPEDIPPGSAGPTSSALGAMGHGSSSGGHELMASPVHAWPPTGASGDGSTTGGYEDFTDFL</sequence>
<dbReference type="InterPro" id="IPR035974">
    <property type="entry name" value="Rap/Ran-GAP_sf"/>
</dbReference>
<feature type="region of interest" description="Disordered" evidence="3">
    <location>
        <begin position="1062"/>
        <end position="1139"/>
    </location>
</feature>
<dbReference type="Pfam" id="PF02145">
    <property type="entry name" value="Rap_GAP"/>
    <property type="match status" value="1"/>
</dbReference>
<evidence type="ECO:0000256" key="1">
    <source>
        <dbReference type="ARBA" id="ARBA00022468"/>
    </source>
</evidence>
<dbReference type="InterPro" id="IPR027107">
    <property type="entry name" value="Tuberin/Ral-act_asu"/>
</dbReference>
<dbReference type="GO" id="GO:0030178">
    <property type="term" value="P:negative regulation of Wnt signaling pathway"/>
    <property type="evidence" value="ECO:0007669"/>
    <property type="project" value="TreeGrafter"/>
</dbReference>